<dbReference type="STRING" id="431241.G0RS26"/>
<gene>
    <name evidence="3" type="ORF">TRIREDRAFT_110458</name>
</gene>
<dbReference type="OrthoDB" id="5424797at2759"/>
<feature type="compositionally biased region" description="Polar residues" evidence="1">
    <location>
        <begin position="1"/>
        <end position="11"/>
    </location>
</feature>
<dbReference type="eggNOG" id="ENOG502S4ZA">
    <property type="taxonomic scope" value="Eukaryota"/>
</dbReference>
<dbReference type="Proteomes" id="UP000008984">
    <property type="component" value="Unassembled WGS sequence"/>
</dbReference>
<feature type="compositionally biased region" description="Low complexity" evidence="1">
    <location>
        <begin position="118"/>
        <end position="134"/>
    </location>
</feature>
<proteinExistence type="predicted"/>
<feature type="compositionally biased region" description="Acidic residues" evidence="1">
    <location>
        <begin position="479"/>
        <end position="490"/>
    </location>
</feature>
<dbReference type="PROSITE" id="PS00028">
    <property type="entry name" value="ZINC_FINGER_C2H2_1"/>
    <property type="match status" value="1"/>
</dbReference>
<dbReference type="EMBL" id="GL985075">
    <property type="protein sequence ID" value="EGR45999.1"/>
    <property type="molecule type" value="Genomic_DNA"/>
</dbReference>
<accession>G0RS26</accession>
<evidence type="ECO:0000256" key="1">
    <source>
        <dbReference type="SAM" id="MobiDB-lite"/>
    </source>
</evidence>
<name>G0RS26_HYPJQ</name>
<feature type="region of interest" description="Disordered" evidence="1">
    <location>
        <begin position="1"/>
        <end position="324"/>
    </location>
</feature>
<dbReference type="InterPro" id="IPR013087">
    <property type="entry name" value="Znf_C2H2_type"/>
</dbReference>
<evidence type="ECO:0000313" key="4">
    <source>
        <dbReference type="Proteomes" id="UP000008984"/>
    </source>
</evidence>
<dbReference type="VEuPathDB" id="FungiDB:TRIREDRAFT_110458"/>
<dbReference type="HOGENOM" id="CLU_556742_0_0_1"/>
<feature type="compositionally biased region" description="Low complexity" evidence="1">
    <location>
        <begin position="71"/>
        <end position="84"/>
    </location>
</feature>
<protein>
    <submittedName>
        <fullName evidence="3">Predicted protein</fullName>
    </submittedName>
</protein>
<evidence type="ECO:0000313" key="3">
    <source>
        <dbReference type="EMBL" id="EGR45999.1"/>
    </source>
</evidence>
<keyword evidence="4" id="KW-1185">Reference proteome</keyword>
<dbReference type="PRINTS" id="PR01217">
    <property type="entry name" value="PRICHEXTENSN"/>
</dbReference>
<reference evidence="3 4" key="1">
    <citation type="journal article" date="2008" name="Nat. Biotechnol.">
        <title>Genome sequencing and analysis of the biomass-degrading fungus Trichoderma reesei (syn. Hypocrea jecorina).</title>
        <authorList>
            <person name="Martinez D."/>
            <person name="Berka R.M."/>
            <person name="Henrissat B."/>
            <person name="Saloheimo M."/>
            <person name="Arvas M."/>
            <person name="Baker S.E."/>
            <person name="Chapman J."/>
            <person name="Chertkov O."/>
            <person name="Coutinho P.M."/>
            <person name="Cullen D."/>
            <person name="Danchin E.G."/>
            <person name="Grigoriev I.V."/>
            <person name="Harris P."/>
            <person name="Jackson M."/>
            <person name="Kubicek C.P."/>
            <person name="Han C.S."/>
            <person name="Ho I."/>
            <person name="Larrondo L.F."/>
            <person name="de Leon A.L."/>
            <person name="Magnuson J.K."/>
            <person name="Merino S."/>
            <person name="Misra M."/>
            <person name="Nelson B."/>
            <person name="Putnam N."/>
            <person name="Robbertse B."/>
            <person name="Salamov A.A."/>
            <person name="Schmoll M."/>
            <person name="Terry A."/>
            <person name="Thayer N."/>
            <person name="Westerholm-Parvinen A."/>
            <person name="Schoch C.L."/>
            <person name="Yao J."/>
            <person name="Barabote R."/>
            <person name="Nelson M.A."/>
            <person name="Detter C."/>
            <person name="Bruce D."/>
            <person name="Kuske C.R."/>
            <person name="Xie G."/>
            <person name="Richardson P."/>
            <person name="Rokhsar D.S."/>
            <person name="Lucas S.M."/>
            <person name="Rubin E.M."/>
            <person name="Dunn-Coleman N."/>
            <person name="Ward M."/>
            <person name="Brettin T.S."/>
        </authorList>
    </citation>
    <scope>NUCLEOTIDE SEQUENCE [LARGE SCALE GENOMIC DNA]</scope>
    <source>
        <strain evidence="3 4">QM6a</strain>
    </source>
</reference>
<feature type="domain" description="C2H2-type" evidence="2">
    <location>
        <begin position="343"/>
        <end position="366"/>
    </location>
</feature>
<sequence>MSTNFPEQTSPLMLDPIEFWSTSTSSSSSSAQAAPKPPSSAASHQRLSSMRSASMDRDDPLHAAPLAQFKSSSSSSASSSSSSSEARQQQSRVAVVLKKAPAYLNSSRSQNEGARGTASAAGRFSSSQQQGSSRAMKKETPVPIPRPFGIPSTAAAAAATSSSLHTPVPLPKPMASIKTATQRTAPVVAPTPVPLPKQLTTTPATPTAANLVTKPAATAPTPVRNQAPLHQAPVQTPVPTPTQTRISVQIPAPTPPPSAPQPSSSRGRPKGWKPGMSYSALRGPASERPVTATAGRPGRPAKPKPINTPFGHAKRRGRPPKAPSPLPWQVYRSLQTSFVAFLCEWRGCRAELHNLDTLRRHIHVVHCRKEAPPFVCRWGACAQMPASECAFPNEPCLKEHVEEAHLVPFSWHVGDGPRNSGGPVKHPLEDVEIPDYLKDEQGNQVTPSVRDQQVEDFATFKQNRQKLKDLLFQMNENLPSEESDSPVDED</sequence>
<feature type="compositionally biased region" description="Low complexity" evidence="1">
    <location>
        <begin position="233"/>
        <end position="244"/>
    </location>
</feature>
<dbReference type="SMART" id="SM00355">
    <property type="entry name" value="ZnF_C2H2"/>
    <property type="match status" value="2"/>
</dbReference>
<feature type="region of interest" description="Disordered" evidence="1">
    <location>
        <begin position="471"/>
        <end position="490"/>
    </location>
</feature>
<feature type="compositionally biased region" description="Low complexity" evidence="1">
    <location>
        <begin position="21"/>
        <end position="53"/>
    </location>
</feature>
<feature type="compositionally biased region" description="Low complexity" evidence="1">
    <location>
        <begin position="152"/>
        <end position="163"/>
    </location>
</feature>
<feature type="compositionally biased region" description="Low complexity" evidence="1">
    <location>
        <begin position="179"/>
        <end position="188"/>
    </location>
</feature>
<dbReference type="RefSeq" id="XP_006968017.1">
    <property type="nucleotide sequence ID" value="XM_006967955.1"/>
</dbReference>
<dbReference type="GeneID" id="18482117"/>
<dbReference type="AlphaFoldDB" id="G0RS26"/>
<organism evidence="4">
    <name type="scientific">Hypocrea jecorina (strain QM6a)</name>
    <name type="common">Trichoderma reesei</name>
    <dbReference type="NCBI Taxonomy" id="431241"/>
    <lineage>
        <taxon>Eukaryota</taxon>
        <taxon>Fungi</taxon>
        <taxon>Dikarya</taxon>
        <taxon>Ascomycota</taxon>
        <taxon>Pezizomycotina</taxon>
        <taxon>Sordariomycetes</taxon>
        <taxon>Hypocreomycetidae</taxon>
        <taxon>Hypocreales</taxon>
        <taxon>Hypocreaceae</taxon>
        <taxon>Trichoderma</taxon>
    </lineage>
</organism>
<dbReference type="KEGG" id="tre:TRIREDRAFT_110458"/>
<evidence type="ECO:0000259" key="2">
    <source>
        <dbReference type="PROSITE" id="PS00028"/>
    </source>
</evidence>
<feature type="compositionally biased region" description="Low complexity" evidence="1">
    <location>
        <begin position="200"/>
        <end position="209"/>
    </location>
</feature>